<comment type="caution">
    <text evidence="2">The sequence shown here is derived from an EMBL/GenBank/DDBJ whole genome shotgun (WGS) entry which is preliminary data.</text>
</comment>
<evidence type="ECO:0000256" key="1">
    <source>
        <dbReference type="SAM" id="MobiDB-lite"/>
    </source>
</evidence>
<dbReference type="EMBL" id="AWSO01001939">
    <property type="protein sequence ID" value="ESK82409.1"/>
    <property type="molecule type" value="Genomic_DNA"/>
</dbReference>
<sequence>MYDYYVHFYLKKQVILELRKPGELKKRSDMTNVYKRRKSLQEDQFAYLKNQRFPKPICNLFCHPQSVSKDEWDPEKQCYWIKSKPECAEKVTAFTREINKHNVQNKQLRQASTTKPHDCTVLDTSIEPAIPSIPSSQTPIDYFDPIWFNKRNAKICKEYLGRVPTIALPNRWKDKFFRNPDEAAHWKKMPLHDFMIQEGNWIWEQYKLLSMEELKNMVGYDDKEAPEIDLELTEEQKKQAELLKKLHNHEKSKGKGKHRANVDDEYKDLEEHADLGQLKSKKKKPEKPHVSHDADINVNVNG</sequence>
<feature type="compositionally biased region" description="Basic and acidic residues" evidence="1">
    <location>
        <begin position="260"/>
        <end position="274"/>
    </location>
</feature>
<dbReference type="Proteomes" id="UP000017559">
    <property type="component" value="Unassembled WGS sequence"/>
</dbReference>
<evidence type="ECO:0000313" key="3">
    <source>
        <dbReference type="Proteomes" id="UP000017559"/>
    </source>
</evidence>
<gene>
    <name evidence="2" type="ORF">Moror_12164</name>
</gene>
<organism evidence="2 3">
    <name type="scientific">Moniliophthora roreri (strain MCA 2997)</name>
    <name type="common">Cocoa frosty pod rot fungus</name>
    <name type="synonym">Crinipellis roreri</name>
    <dbReference type="NCBI Taxonomy" id="1381753"/>
    <lineage>
        <taxon>Eukaryota</taxon>
        <taxon>Fungi</taxon>
        <taxon>Dikarya</taxon>
        <taxon>Basidiomycota</taxon>
        <taxon>Agaricomycotina</taxon>
        <taxon>Agaricomycetes</taxon>
        <taxon>Agaricomycetidae</taxon>
        <taxon>Agaricales</taxon>
        <taxon>Marasmiineae</taxon>
        <taxon>Marasmiaceae</taxon>
        <taxon>Moniliophthora</taxon>
    </lineage>
</organism>
<name>V2XSJ5_MONRO</name>
<dbReference type="AlphaFoldDB" id="V2XSJ5"/>
<dbReference type="OrthoDB" id="3056461at2759"/>
<accession>V2XSJ5</accession>
<feature type="region of interest" description="Disordered" evidence="1">
    <location>
        <begin position="245"/>
        <end position="302"/>
    </location>
</feature>
<dbReference type="STRING" id="1381753.V2XSJ5"/>
<evidence type="ECO:0000313" key="2">
    <source>
        <dbReference type="EMBL" id="ESK82409.1"/>
    </source>
</evidence>
<dbReference type="KEGG" id="mrr:Moror_12164"/>
<dbReference type="HOGENOM" id="CLU_921636_0_0_1"/>
<proteinExistence type="predicted"/>
<protein>
    <submittedName>
        <fullName evidence="2">Uncharacterized protein</fullName>
    </submittedName>
</protein>
<keyword evidence="3" id="KW-1185">Reference proteome</keyword>
<reference evidence="2 3" key="1">
    <citation type="journal article" date="2014" name="BMC Genomics">
        <title>Genome and secretome analysis of the hemibiotrophic fungal pathogen, Moniliophthora roreri, which causes frosty pod rot disease of cacao: mechanisms of the biotrophic and necrotrophic phases.</title>
        <authorList>
            <person name="Meinhardt L.W."/>
            <person name="Costa G.G.L."/>
            <person name="Thomazella D.P.T."/>
            <person name="Teixeira P.J.P.L."/>
            <person name="Carazzolle M.F."/>
            <person name="Schuster S.C."/>
            <person name="Carlson J.E."/>
            <person name="Guiltinan M.J."/>
            <person name="Mieczkowski P."/>
            <person name="Farmer A."/>
            <person name="Ramaraj T."/>
            <person name="Crozier J."/>
            <person name="Davis R.E."/>
            <person name="Shao J."/>
            <person name="Melnick R.L."/>
            <person name="Pereira G.A.G."/>
            <person name="Bailey B.A."/>
        </authorList>
    </citation>
    <scope>NUCLEOTIDE SEQUENCE [LARGE SCALE GENOMIC DNA]</scope>
    <source>
        <strain evidence="2 3">MCA 2997</strain>
    </source>
</reference>